<keyword evidence="7 8" id="KW-0472">Membrane</keyword>
<evidence type="ECO:0000256" key="2">
    <source>
        <dbReference type="ARBA" id="ARBA00010993"/>
    </source>
</evidence>
<proteinExistence type="inferred from homology"/>
<feature type="transmembrane region" description="Helical" evidence="8">
    <location>
        <begin position="113"/>
        <end position="130"/>
    </location>
</feature>
<keyword evidence="3" id="KW-0813">Transport</keyword>
<accession>A0A835YV61</accession>
<feature type="domain" description="Bicarbonate transporter-like transmembrane" evidence="9">
    <location>
        <begin position="205"/>
        <end position="524"/>
    </location>
</feature>
<evidence type="ECO:0000313" key="11">
    <source>
        <dbReference type="Proteomes" id="UP000664859"/>
    </source>
</evidence>
<feature type="transmembrane region" description="Helical" evidence="8">
    <location>
        <begin position="142"/>
        <end position="160"/>
    </location>
</feature>
<evidence type="ECO:0000256" key="7">
    <source>
        <dbReference type="ARBA" id="ARBA00023136"/>
    </source>
</evidence>
<comment type="similarity">
    <text evidence="2">Belongs to the anion exchanger (TC 2.A.31) family.</text>
</comment>
<dbReference type="PRINTS" id="PR01231">
    <property type="entry name" value="HCO3TRNSPORT"/>
</dbReference>
<evidence type="ECO:0000256" key="8">
    <source>
        <dbReference type="SAM" id="Phobius"/>
    </source>
</evidence>
<comment type="caution">
    <text evidence="10">The sequence shown here is derived from an EMBL/GenBank/DDBJ whole genome shotgun (WGS) entry which is preliminary data.</text>
</comment>
<feature type="transmembrane region" description="Helical" evidence="8">
    <location>
        <begin position="297"/>
        <end position="315"/>
    </location>
</feature>
<dbReference type="OrthoDB" id="429572at2759"/>
<dbReference type="AlphaFoldDB" id="A0A835YV61"/>
<feature type="transmembrane region" description="Helical" evidence="8">
    <location>
        <begin position="63"/>
        <end position="82"/>
    </location>
</feature>
<evidence type="ECO:0000256" key="1">
    <source>
        <dbReference type="ARBA" id="ARBA00004651"/>
    </source>
</evidence>
<evidence type="ECO:0000313" key="10">
    <source>
        <dbReference type="EMBL" id="KAG5181559.1"/>
    </source>
</evidence>
<evidence type="ECO:0000256" key="4">
    <source>
        <dbReference type="ARBA" id="ARBA00022475"/>
    </source>
</evidence>
<evidence type="ECO:0000256" key="3">
    <source>
        <dbReference type="ARBA" id="ARBA00022448"/>
    </source>
</evidence>
<feature type="transmembrane region" description="Helical" evidence="8">
    <location>
        <begin position="202"/>
        <end position="224"/>
    </location>
</feature>
<sequence>MQQGAAQQLHAAEAVAEPEGSHEGPKLVEGFGKGLARDIKTRAPSYLSDFTDGLNIKTLSATFFLFFACLAPAVAFGGLMGVTTAGQIGTIEMIAATAGCGVVYSLTAGQPLTIIGSTGPVLAFTAVLYKTAVRLGLPFLPLYAWVGLWTSALLALASLFSLSNMVLYFTRFTDEIFGGLISVIFIYEALRDLSGLYVNPAVPLATALLSSAVAATTFGTATALRGLRTSPYLVKGARDVLADFAPTIGVVAGAAAAAAAAARHGAAGALQTLAVPAAFTTTAGRPWRVPLLDLPPWARAAALVPALMSTVLLFMDQNITVRLVNAREHKLKKGFGLHLDMAAIAALVAGCSVLGLPWLVAATVRSLAHVRALARYERRDDGGGEAIAAMTETRVSGLAIHAAIGAAILFLRPALARIPLAVLMGLFLYLGAGGLQGNQMAARVALLFTDPAQRPRVPWVTDVKVAKTHLFTGVQLAALSAMVAVKSSPAGVLFPVIIALLAPLRIALERCGLFSKQEMDVLDAE</sequence>
<feature type="transmembrane region" description="Helical" evidence="8">
    <location>
        <begin position="244"/>
        <end position="262"/>
    </location>
</feature>
<keyword evidence="5 8" id="KW-0812">Transmembrane</keyword>
<gene>
    <name evidence="10" type="ORF">JKP88DRAFT_354679</name>
</gene>
<dbReference type="Gene3D" id="1.10.287.570">
    <property type="entry name" value="Helical hairpin bin"/>
    <property type="match status" value="1"/>
</dbReference>
<protein>
    <submittedName>
        <fullName evidence="10">Bicarbonate transporter</fullName>
    </submittedName>
</protein>
<reference evidence="10" key="1">
    <citation type="submission" date="2021-02" db="EMBL/GenBank/DDBJ databases">
        <title>First Annotated Genome of the Yellow-green Alga Tribonema minus.</title>
        <authorList>
            <person name="Mahan K.M."/>
        </authorList>
    </citation>
    <scope>NUCLEOTIDE SEQUENCE</scope>
    <source>
        <strain evidence="10">UTEX B ZZ1240</strain>
    </source>
</reference>
<organism evidence="10 11">
    <name type="scientific">Tribonema minus</name>
    <dbReference type="NCBI Taxonomy" id="303371"/>
    <lineage>
        <taxon>Eukaryota</taxon>
        <taxon>Sar</taxon>
        <taxon>Stramenopiles</taxon>
        <taxon>Ochrophyta</taxon>
        <taxon>PX clade</taxon>
        <taxon>Xanthophyceae</taxon>
        <taxon>Tribonematales</taxon>
        <taxon>Tribonemataceae</taxon>
        <taxon>Tribonema</taxon>
    </lineage>
</organism>
<dbReference type="InterPro" id="IPR011531">
    <property type="entry name" value="HCO3_transpt-like_TM_dom"/>
</dbReference>
<dbReference type="PANTHER" id="PTHR11453:SF127">
    <property type="entry name" value="SOLUTE CARRIER FAMILY 4 MEMBER 11"/>
    <property type="match status" value="1"/>
</dbReference>
<comment type="subcellular location">
    <subcellularLocation>
        <location evidence="1">Cell membrane</location>
        <topology evidence="1">Multi-pass membrane protein</topology>
    </subcellularLocation>
</comment>
<dbReference type="GO" id="GO:0050801">
    <property type="term" value="P:monoatomic ion homeostasis"/>
    <property type="evidence" value="ECO:0007669"/>
    <property type="project" value="TreeGrafter"/>
</dbReference>
<keyword evidence="6 8" id="KW-1133">Transmembrane helix</keyword>
<dbReference type="PANTHER" id="PTHR11453">
    <property type="entry name" value="ANION EXCHANGE PROTEIN"/>
    <property type="match status" value="1"/>
</dbReference>
<name>A0A835YV61_9STRA</name>
<keyword evidence="4" id="KW-1003">Cell membrane</keyword>
<dbReference type="GO" id="GO:0006820">
    <property type="term" value="P:monoatomic anion transport"/>
    <property type="evidence" value="ECO:0007669"/>
    <property type="project" value="InterPro"/>
</dbReference>
<dbReference type="GO" id="GO:0005886">
    <property type="term" value="C:plasma membrane"/>
    <property type="evidence" value="ECO:0007669"/>
    <property type="project" value="UniProtKB-SubCell"/>
</dbReference>
<keyword evidence="11" id="KW-1185">Reference proteome</keyword>
<feature type="transmembrane region" description="Helical" evidence="8">
    <location>
        <begin position="335"/>
        <end position="360"/>
    </location>
</feature>
<evidence type="ECO:0000259" key="9">
    <source>
        <dbReference type="Pfam" id="PF00955"/>
    </source>
</evidence>
<dbReference type="Pfam" id="PF00955">
    <property type="entry name" value="HCO3_cotransp"/>
    <property type="match status" value="2"/>
</dbReference>
<dbReference type="InterPro" id="IPR003020">
    <property type="entry name" value="HCO3_transpt_euk"/>
</dbReference>
<feature type="domain" description="Bicarbonate transporter-like transmembrane" evidence="9">
    <location>
        <begin position="33"/>
        <end position="197"/>
    </location>
</feature>
<evidence type="ECO:0000256" key="5">
    <source>
        <dbReference type="ARBA" id="ARBA00022692"/>
    </source>
</evidence>
<dbReference type="GO" id="GO:0005452">
    <property type="term" value="F:solute:inorganic anion antiporter activity"/>
    <property type="evidence" value="ECO:0007669"/>
    <property type="project" value="InterPro"/>
</dbReference>
<evidence type="ECO:0000256" key="6">
    <source>
        <dbReference type="ARBA" id="ARBA00022989"/>
    </source>
</evidence>
<feature type="transmembrane region" description="Helical" evidence="8">
    <location>
        <begin position="172"/>
        <end position="190"/>
    </location>
</feature>
<feature type="transmembrane region" description="Helical" evidence="8">
    <location>
        <begin position="418"/>
        <end position="437"/>
    </location>
</feature>
<dbReference type="EMBL" id="JAFCMP010000313">
    <property type="protein sequence ID" value="KAG5181559.1"/>
    <property type="molecule type" value="Genomic_DNA"/>
</dbReference>
<dbReference type="Proteomes" id="UP000664859">
    <property type="component" value="Unassembled WGS sequence"/>
</dbReference>
<dbReference type="FunFam" id="1.10.287.570:FF:000001">
    <property type="entry name" value="Anion exchange protein"/>
    <property type="match status" value="1"/>
</dbReference>